<feature type="domain" description="RCK C-terminal" evidence="8">
    <location>
        <begin position="320"/>
        <end position="405"/>
    </location>
</feature>
<keyword evidence="6 7" id="KW-0472">Membrane</keyword>
<keyword evidence="2" id="KW-0813">Transport</keyword>
<reference evidence="9 10" key="1">
    <citation type="submission" date="2022-10" db="EMBL/GenBank/DDBJ databases">
        <title>Defluviimonas sp. CAU 1641 isolated from mud.</title>
        <authorList>
            <person name="Kim W."/>
        </authorList>
    </citation>
    <scope>NUCLEOTIDE SEQUENCE [LARGE SCALE GENOMIC DNA]</scope>
    <source>
        <strain evidence="9 10">CAU 1641</strain>
    </source>
</reference>
<organism evidence="9 10">
    <name type="scientific">Defluviimonas salinarum</name>
    <dbReference type="NCBI Taxonomy" id="2992147"/>
    <lineage>
        <taxon>Bacteria</taxon>
        <taxon>Pseudomonadati</taxon>
        <taxon>Pseudomonadota</taxon>
        <taxon>Alphaproteobacteria</taxon>
        <taxon>Rhodobacterales</taxon>
        <taxon>Paracoccaceae</taxon>
        <taxon>Albidovulum</taxon>
    </lineage>
</organism>
<dbReference type="InterPro" id="IPR051679">
    <property type="entry name" value="DASS-Related_Transporters"/>
</dbReference>
<feature type="transmembrane region" description="Helical" evidence="7">
    <location>
        <begin position="468"/>
        <end position="486"/>
    </location>
</feature>
<comment type="caution">
    <text evidence="9">The sequence shown here is derived from an EMBL/GenBank/DDBJ whole genome shotgun (WGS) entry which is preliminary data.</text>
</comment>
<dbReference type="PROSITE" id="PS01271">
    <property type="entry name" value="NA_SULFATE"/>
    <property type="match status" value="1"/>
</dbReference>
<dbReference type="SUPFAM" id="SSF116726">
    <property type="entry name" value="TrkA C-terminal domain-like"/>
    <property type="match status" value="2"/>
</dbReference>
<evidence type="ECO:0000256" key="4">
    <source>
        <dbReference type="ARBA" id="ARBA00022737"/>
    </source>
</evidence>
<dbReference type="RefSeq" id="WP_264770954.1">
    <property type="nucleotide sequence ID" value="NZ_JAPDOG010000001.1"/>
</dbReference>
<feature type="transmembrane region" description="Helical" evidence="7">
    <location>
        <begin position="553"/>
        <end position="571"/>
    </location>
</feature>
<comment type="subcellular location">
    <subcellularLocation>
        <location evidence="1">Membrane</location>
        <topology evidence="1">Multi-pass membrane protein</topology>
    </subcellularLocation>
</comment>
<proteinExistence type="predicted"/>
<evidence type="ECO:0000256" key="6">
    <source>
        <dbReference type="ARBA" id="ARBA00023136"/>
    </source>
</evidence>
<dbReference type="InterPro" id="IPR036721">
    <property type="entry name" value="RCK_C_sf"/>
</dbReference>
<keyword evidence="3 7" id="KW-0812">Transmembrane</keyword>
<protein>
    <submittedName>
        <fullName evidence="9">SLC13 family permease</fullName>
    </submittedName>
</protein>
<dbReference type="PROSITE" id="PS51202">
    <property type="entry name" value="RCK_C"/>
    <property type="match status" value="1"/>
</dbReference>
<feature type="transmembrane region" description="Helical" evidence="7">
    <location>
        <begin position="423"/>
        <end position="456"/>
    </location>
</feature>
<dbReference type="PANTHER" id="PTHR43652:SF2">
    <property type="entry name" value="BASIC AMINO ACID ANTIPORTER YFCC-RELATED"/>
    <property type="match status" value="1"/>
</dbReference>
<sequence length="613" mass="63894">MVCSSERPSVANLYSPEDGLINLTNGYEPYIALAIVLLLFAAFISERFEPDVTAAGAAAVFIIFGFVPTNEVLAAFANPAPLTIAAMFVISGALVRTGLLDALANRVVAAARKRPIAGTAAFLIVTLVASGLMNNTPVVIVLIPVAIRLAQSLDFAATRLLIPLSYMAVLGGTCTLIGTSTNLLVDGVSQASGLEPFSIFEITPVGVVAATTGGLALLLLGPVLLPNRKDLAGQGSDDEATFLTEVRPREDYPSIGRPIHEIASFNRRGIEIIGIRARSGVKRDGLSEHVLEPGDRIIAKVATSELLTLRKVPGIEVGLRQGPTAENIPELIVAEAIVTLSRRSRGVRIAQLAIGHRYGMRVLGAHRHGELLGPDLSTALLRPADTLLLEGTPEGFARLTEAGDLAAITAAGGRAFRRGKAPLALFALFSVVVLAAAGIAEISVLSLVAVAAILVLRCIDNDEAWASIDASVLVLIFSMLIVGTGMQNVGAVSLIVETLAPALVDWPPIVTLAAIYILSSALTEAVTNNAVAVVVTPLAIGVAAELGADPRPFVVAVMFGASASFATPVGYQTNTLVYGAGNYRFGDFLRIGIPMNIIVGGSVVGAIPIFFPF</sequence>
<evidence type="ECO:0000313" key="9">
    <source>
        <dbReference type="EMBL" id="MCW3780383.1"/>
    </source>
</evidence>
<evidence type="ECO:0000256" key="3">
    <source>
        <dbReference type="ARBA" id="ARBA00022692"/>
    </source>
</evidence>
<dbReference type="EMBL" id="JAPDOG010000001">
    <property type="protein sequence ID" value="MCW3780383.1"/>
    <property type="molecule type" value="Genomic_DNA"/>
</dbReference>
<evidence type="ECO:0000256" key="1">
    <source>
        <dbReference type="ARBA" id="ARBA00004141"/>
    </source>
</evidence>
<feature type="transmembrane region" description="Helical" evidence="7">
    <location>
        <begin position="498"/>
        <end position="519"/>
    </location>
</feature>
<name>A0ABT3IY72_9RHOB</name>
<evidence type="ECO:0000256" key="7">
    <source>
        <dbReference type="SAM" id="Phobius"/>
    </source>
</evidence>
<accession>A0ABT3IY72</accession>
<dbReference type="PANTHER" id="PTHR43652">
    <property type="entry name" value="BASIC AMINO ACID ANTIPORTER YFCC-RELATED"/>
    <property type="match status" value="1"/>
</dbReference>
<keyword evidence="5 7" id="KW-1133">Transmembrane helix</keyword>
<evidence type="ECO:0000313" key="10">
    <source>
        <dbReference type="Proteomes" id="UP001207582"/>
    </source>
</evidence>
<evidence type="ECO:0000256" key="5">
    <source>
        <dbReference type="ARBA" id="ARBA00022989"/>
    </source>
</evidence>
<feature type="transmembrane region" description="Helical" evidence="7">
    <location>
        <begin position="52"/>
        <end position="76"/>
    </location>
</feature>
<keyword evidence="4" id="KW-0677">Repeat</keyword>
<feature type="transmembrane region" description="Helical" evidence="7">
    <location>
        <begin position="205"/>
        <end position="225"/>
    </location>
</feature>
<keyword evidence="10" id="KW-1185">Reference proteome</keyword>
<feature type="transmembrane region" description="Helical" evidence="7">
    <location>
        <begin position="164"/>
        <end position="185"/>
    </location>
</feature>
<feature type="transmembrane region" description="Helical" evidence="7">
    <location>
        <begin position="591"/>
        <end position="611"/>
    </location>
</feature>
<dbReference type="InterPro" id="IPR006037">
    <property type="entry name" value="RCK_C"/>
</dbReference>
<dbReference type="Gene3D" id="3.30.70.1450">
    <property type="entry name" value="Regulator of K+ conductance, C-terminal domain"/>
    <property type="match status" value="2"/>
</dbReference>
<feature type="transmembrane region" description="Helical" evidence="7">
    <location>
        <begin position="116"/>
        <end position="133"/>
    </location>
</feature>
<dbReference type="Proteomes" id="UP001207582">
    <property type="component" value="Unassembled WGS sequence"/>
</dbReference>
<gene>
    <name evidence="9" type="ORF">OM960_02135</name>
</gene>
<dbReference type="InterPro" id="IPR031312">
    <property type="entry name" value="Na/sul_symport_CS"/>
</dbReference>
<evidence type="ECO:0000256" key="2">
    <source>
        <dbReference type="ARBA" id="ARBA00022448"/>
    </source>
</evidence>
<feature type="transmembrane region" description="Helical" evidence="7">
    <location>
        <begin position="525"/>
        <end position="546"/>
    </location>
</feature>
<dbReference type="Pfam" id="PF03600">
    <property type="entry name" value="CitMHS"/>
    <property type="match status" value="1"/>
</dbReference>
<dbReference type="InterPro" id="IPR004680">
    <property type="entry name" value="Cit_transptr-like_dom"/>
</dbReference>
<evidence type="ECO:0000259" key="8">
    <source>
        <dbReference type="PROSITE" id="PS51202"/>
    </source>
</evidence>
<feature type="transmembrane region" description="Helical" evidence="7">
    <location>
        <begin position="27"/>
        <end position="45"/>
    </location>
</feature>
<feature type="transmembrane region" description="Helical" evidence="7">
    <location>
        <begin position="82"/>
        <end position="104"/>
    </location>
</feature>